<organism evidence="3 4">
    <name type="scientific">Desulfolithobacter dissulfuricans</name>
    <dbReference type="NCBI Taxonomy" id="2795293"/>
    <lineage>
        <taxon>Bacteria</taxon>
        <taxon>Pseudomonadati</taxon>
        <taxon>Thermodesulfobacteriota</taxon>
        <taxon>Desulfobulbia</taxon>
        <taxon>Desulfobulbales</taxon>
        <taxon>Desulfobulbaceae</taxon>
        <taxon>Desulfolithobacter</taxon>
    </lineage>
</organism>
<accession>A0A915XJH2</accession>
<dbReference type="AlphaFoldDB" id="A0A915XJH2"/>
<protein>
    <recommendedName>
        <fullName evidence="2">NAD-dependent epimerase/dehydratase domain-containing protein</fullName>
    </recommendedName>
</protein>
<dbReference type="Pfam" id="PF01370">
    <property type="entry name" value="Epimerase"/>
    <property type="match status" value="1"/>
</dbReference>
<comment type="similarity">
    <text evidence="1">Belongs to the NAD(P)-dependent epimerase/dehydratase family.</text>
</comment>
<keyword evidence="4" id="KW-1185">Reference proteome</keyword>
<reference evidence="3" key="1">
    <citation type="submission" date="2020-12" db="EMBL/GenBank/DDBJ databases">
        <title>Desulfobium dissulfuricans gen. nov., sp. nov., a novel mesophilic, sulfate-reducing bacterium isolated from a deep-sea hydrothermal vent.</title>
        <authorList>
            <person name="Hashimoto Y."/>
            <person name="Tame A."/>
            <person name="Sawayama S."/>
            <person name="Miyazaki J."/>
            <person name="Takai K."/>
            <person name="Nakagawa S."/>
        </authorList>
    </citation>
    <scope>NUCLEOTIDE SEQUENCE</scope>
    <source>
        <strain evidence="3">GF1</strain>
    </source>
</reference>
<dbReference type="SUPFAM" id="SSF51735">
    <property type="entry name" value="NAD(P)-binding Rossmann-fold domains"/>
    <property type="match status" value="1"/>
</dbReference>
<dbReference type="CDD" id="cd08946">
    <property type="entry name" value="SDR_e"/>
    <property type="match status" value="1"/>
</dbReference>
<dbReference type="PANTHER" id="PTHR43000">
    <property type="entry name" value="DTDP-D-GLUCOSE 4,6-DEHYDRATASE-RELATED"/>
    <property type="match status" value="1"/>
</dbReference>
<name>A0A915XJH2_9BACT</name>
<proteinExistence type="inferred from homology"/>
<evidence type="ECO:0000259" key="2">
    <source>
        <dbReference type="Pfam" id="PF01370"/>
    </source>
</evidence>
<evidence type="ECO:0000256" key="1">
    <source>
        <dbReference type="ARBA" id="ARBA00007637"/>
    </source>
</evidence>
<dbReference type="InterPro" id="IPR001509">
    <property type="entry name" value="Epimerase_deHydtase"/>
</dbReference>
<feature type="domain" description="NAD-dependent epimerase/dehydratase" evidence="2">
    <location>
        <begin position="37"/>
        <end position="194"/>
    </location>
</feature>
<dbReference type="Proteomes" id="UP001063350">
    <property type="component" value="Chromosome"/>
</dbReference>
<dbReference type="InterPro" id="IPR036291">
    <property type="entry name" value="NAD(P)-bd_dom_sf"/>
</dbReference>
<dbReference type="Gene3D" id="3.40.50.720">
    <property type="entry name" value="NAD(P)-binding Rossmann-like Domain"/>
    <property type="match status" value="1"/>
</dbReference>
<evidence type="ECO:0000313" key="3">
    <source>
        <dbReference type="EMBL" id="BCO10864.1"/>
    </source>
</evidence>
<evidence type="ECO:0000313" key="4">
    <source>
        <dbReference type="Proteomes" id="UP001063350"/>
    </source>
</evidence>
<sequence length="411" mass="47773">MLYLEIHRYAMTTEIKKTDTVQRRPIIEVQEKRLGVLIGGSGLIGGTLAHYFKTKTPDDIEIRAPSSKKLSIRNSEDIRTYLRRVKPDFVINTAIAALDSDAQLAFEVNYLGTVNLARACTALNIPYIHMSSAATLPNGENLTEDDHLPLSPTLNNYAKSKLMSERTLKFMGQHRGLDYTVIRLAIVYGEHDHKIQGFHRLFFTIADEAMPFMITKRGIKHSYTNCNKVPYFVHHVLDNRDEFRGETYHFVDREPVELAELILTIRSYLELKRPREIYIPYPVIRSGKYFLERLAKVLNWFGIIVRLPPELMFLENFYKSQTLCTDKLRASSWVDPDPDETIYTALPRLVIYYLTRWGHLNLITTFNEEFFGDNELEEDFRNSPRELLNSIHEDSTAPFYDILDQDTRPRN</sequence>
<gene>
    <name evidence="3" type="ORF">GF1_32400</name>
</gene>
<dbReference type="EMBL" id="AP024233">
    <property type="protein sequence ID" value="BCO10864.1"/>
    <property type="molecule type" value="Genomic_DNA"/>
</dbReference>
<dbReference type="KEGG" id="ddu:GF1_32400"/>